<dbReference type="OrthoDB" id="40579at2759"/>
<dbReference type="PROSITE" id="PS50231">
    <property type="entry name" value="RICIN_B_LECTIN"/>
    <property type="match status" value="1"/>
</dbReference>
<name>A0A367IJ61_RHIAZ</name>
<keyword evidence="2" id="KW-1185">Reference proteome</keyword>
<evidence type="ECO:0000313" key="1">
    <source>
        <dbReference type="EMBL" id="RCH77705.1"/>
    </source>
</evidence>
<organism evidence="1 2">
    <name type="scientific">Rhizopus azygosporus</name>
    <name type="common">Rhizopus microsporus var. azygosporus</name>
    <dbReference type="NCBI Taxonomy" id="86630"/>
    <lineage>
        <taxon>Eukaryota</taxon>
        <taxon>Fungi</taxon>
        <taxon>Fungi incertae sedis</taxon>
        <taxon>Mucoromycota</taxon>
        <taxon>Mucoromycotina</taxon>
        <taxon>Mucoromycetes</taxon>
        <taxon>Mucorales</taxon>
        <taxon>Mucorineae</taxon>
        <taxon>Rhizopodaceae</taxon>
        <taxon>Rhizopus</taxon>
    </lineage>
</organism>
<reference evidence="1 2" key="1">
    <citation type="journal article" date="2018" name="G3 (Bethesda)">
        <title>Phylogenetic and Phylogenomic Definition of Rhizopus Species.</title>
        <authorList>
            <person name="Gryganskyi A.P."/>
            <person name="Golan J."/>
            <person name="Dolatabadi S."/>
            <person name="Mondo S."/>
            <person name="Robb S."/>
            <person name="Idnurm A."/>
            <person name="Muszewska A."/>
            <person name="Steczkiewicz K."/>
            <person name="Masonjones S."/>
            <person name="Liao H.L."/>
            <person name="Gajdeczka M.T."/>
            <person name="Anike F."/>
            <person name="Vuek A."/>
            <person name="Anishchenko I.M."/>
            <person name="Voigt K."/>
            <person name="de Hoog G.S."/>
            <person name="Smith M.E."/>
            <person name="Heitman J."/>
            <person name="Vilgalys R."/>
            <person name="Stajich J.E."/>
        </authorList>
    </citation>
    <scope>NUCLEOTIDE SEQUENCE [LARGE SCALE GENOMIC DNA]</scope>
    <source>
        <strain evidence="1 2">CBS 357.93</strain>
    </source>
</reference>
<gene>
    <name evidence="1" type="ORF">CU097_000651</name>
</gene>
<dbReference type="AlphaFoldDB" id="A0A367IJ61"/>
<protein>
    <submittedName>
        <fullName evidence="1">Uncharacterized protein</fullName>
    </submittedName>
</protein>
<accession>A0A367IJ61</accession>
<dbReference type="STRING" id="86630.A0A367IJ61"/>
<dbReference type="EMBL" id="PJQL01005728">
    <property type="protein sequence ID" value="RCH77705.1"/>
    <property type="molecule type" value="Genomic_DNA"/>
</dbReference>
<feature type="non-terminal residue" evidence="1">
    <location>
        <position position="114"/>
    </location>
</feature>
<dbReference type="Proteomes" id="UP000252139">
    <property type="component" value="Unassembled WGS sequence"/>
</dbReference>
<dbReference type="InterPro" id="IPR035992">
    <property type="entry name" value="Ricin_B-like_lectins"/>
</dbReference>
<dbReference type="Gene3D" id="2.80.10.50">
    <property type="match status" value="1"/>
</dbReference>
<sequence length="114" mass="12779">ASEMVLDIRGGSIASGATICQYTKKTEDAENQKWGLTVEGSIHPESNKGLVLTVKEDEMVRSSLYLAERKTCDNKGQCWNFVLPVFKKKQVTTTVKQSFKTAAYPSGWFFIRSH</sequence>
<dbReference type="SUPFAM" id="SSF50370">
    <property type="entry name" value="Ricin B-like lectins"/>
    <property type="match status" value="1"/>
</dbReference>
<proteinExistence type="predicted"/>
<feature type="non-terminal residue" evidence="1">
    <location>
        <position position="1"/>
    </location>
</feature>
<evidence type="ECO:0000313" key="2">
    <source>
        <dbReference type="Proteomes" id="UP000252139"/>
    </source>
</evidence>
<comment type="caution">
    <text evidence="1">The sequence shown here is derived from an EMBL/GenBank/DDBJ whole genome shotgun (WGS) entry which is preliminary data.</text>
</comment>